<protein>
    <recommendedName>
        <fullName evidence="2">Pyridoxamine 5'-phosphate oxidase putative domain-containing protein</fullName>
    </recommendedName>
</protein>
<name>A0A6J4H1K9_9CHLR</name>
<accession>A0A6J4H1K9</accession>
<dbReference type="InterPro" id="IPR012349">
    <property type="entry name" value="Split_barrel_FMN-bd"/>
</dbReference>
<evidence type="ECO:0000313" key="1">
    <source>
        <dbReference type="EMBL" id="CAA9212478.1"/>
    </source>
</evidence>
<dbReference type="Gene3D" id="2.30.110.10">
    <property type="entry name" value="Electron Transport, Fmn-binding Protein, Chain A"/>
    <property type="match status" value="1"/>
</dbReference>
<gene>
    <name evidence="1" type="ORF">AVDCRST_MAG77-36</name>
</gene>
<proteinExistence type="predicted"/>
<dbReference type="AlphaFoldDB" id="A0A6J4H1K9"/>
<dbReference type="SUPFAM" id="SSF50475">
    <property type="entry name" value="FMN-binding split barrel"/>
    <property type="match status" value="1"/>
</dbReference>
<sequence length="81" mass="9436">MKNLARDARMALCVEDGMRYVSLEGTAELVADREDQERDVNEHIGPRYIGQRLGERRWEVIKRSDRIGIRMRISKVHARGV</sequence>
<reference evidence="1" key="1">
    <citation type="submission" date="2020-02" db="EMBL/GenBank/DDBJ databases">
        <authorList>
            <person name="Meier V. D."/>
        </authorList>
    </citation>
    <scope>NUCLEOTIDE SEQUENCE</scope>
    <source>
        <strain evidence="1">AVDCRST_MAG77</strain>
    </source>
</reference>
<dbReference type="EMBL" id="CADCTC010000004">
    <property type="protein sequence ID" value="CAA9212478.1"/>
    <property type="molecule type" value="Genomic_DNA"/>
</dbReference>
<organism evidence="1">
    <name type="scientific">uncultured Chloroflexota bacterium</name>
    <dbReference type="NCBI Taxonomy" id="166587"/>
    <lineage>
        <taxon>Bacteria</taxon>
        <taxon>Bacillati</taxon>
        <taxon>Chloroflexota</taxon>
        <taxon>environmental samples</taxon>
    </lineage>
</organism>
<evidence type="ECO:0008006" key="2">
    <source>
        <dbReference type="Google" id="ProtNLM"/>
    </source>
</evidence>